<dbReference type="EMBL" id="CABPRJ010000959">
    <property type="protein sequence ID" value="VVC32847.1"/>
    <property type="molecule type" value="Genomic_DNA"/>
</dbReference>
<keyword evidence="1" id="KW-0175">Coiled coil</keyword>
<protein>
    <submittedName>
        <fullName evidence="3">Tetratricopeptide-like helical domain</fullName>
    </submittedName>
</protein>
<evidence type="ECO:0000256" key="2">
    <source>
        <dbReference type="SAM" id="MobiDB-lite"/>
    </source>
</evidence>
<feature type="coiled-coil region" evidence="1">
    <location>
        <begin position="429"/>
        <end position="478"/>
    </location>
</feature>
<proteinExistence type="predicted"/>
<evidence type="ECO:0000256" key="1">
    <source>
        <dbReference type="SAM" id="Coils"/>
    </source>
</evidence>
<reference evidence="3 4" key="1">
    <citation type="submission" date="2019-08" db="EMBL/GenBank/DDBJ databases">
        <authorList>
            <person name="Alioto T."/>
            <person name="Alioto T."/>
            <person name="Gomez Garrido J."/>
        </authorList>
    </citation>
    <scope>NUCLEOTIDE SEQUENCE [LARGE SCALE GENOMIC DNA]</scope>
</reference>
<dbReference type="AlphaFoldDB" id="A0A5E4MKS2"/>
<sequence length="748" mass="86245">MFSNTSFFTDGKKEKNQKSEFQVDLAYKEEVESKLNKFNEIIFNSHDGASQSTSQHDIINALESISINSITDTYVNDVGSVDHFDESKSEISSIEENAQTLQDGDLNKKEITNQIFKLQCLYTWNLKSNNKQNIILMIQDKYGEYNMNISSPEFTFERFISNLIIAYELFHKGETELGQMKILDIGKWLEELDNLKVDEFYLSINVGLKHVMTGTFIHMLFATNLTEECTWLLKNVVSFANMESKSRAAVYAVRASVLIEYSRNSACLKKASGYAKKACDLDPNTSYWFYLYSLSLTALRQFVHTVKSNPTENEKNSIQQAIALSDGKITHYNYHRMTLDRDTVIRYFHDNKDKKDKFVHKKNIQDNQTLVHMIKTIISMEPKDPLLIVKCAKTIMTLPVMVRDFNLGKQYLTIALEMAPNDRAVFKAIERTIKQYQQISNKNTAFEKESQTQSNSKIKKLEDELRILVKKHNKGENVVAHLTGMTEKYVGLDQCKLIAQFCSYNILFANNLKNGVEQFIWLTNQPGMVNSYLIKEHFSSFGTKKFNLAELICNEIRLATNASTTSSEDLLFYYKMLTKIMETCNIKIKNIDPSMKTKLIVNLHNKAATSTYETQQSNFDFSANKSVYESENIKKSINSTKPRKTTQSNCKNGNRNKRSKKKNEEKIPTNSDATANVKNKTHWINSNDEMKFKIEKFFKTVEARPGISNNSNHIPPLIPDNLRNITTQSEINQYTQQLYEYILNRKQN</sequence>
<name>A0A5E4MKS2_9HEMI</name>
<feature type="region of interest" description="Disordered" evidence="2">
    <location>
        <begin position="632"/>
        <end position="672"/>
    </location>
</feature>
<accession>A0A5E4MKS2</accession>
<organism evidence="3 4">
    <name type="scientific">Cinara cedri</name>
    <dbReference type="NCBI Taxonomy" id="506608"/>
    <lineage>
        <taxon>Eukaryota</taxon>
        <taxon>Metazoa</taxon>
        <taxon>Ecdysozoa</taxon>
        <taxon>Arthropoda</taxon>
        <taxon>Hexapoda</taxon>
        <taxon>Insecta</taxon>
        <taxon>Pterygota</taxon>
        <taxon>Neoptera</taxon>
        <taxon>Paraneoptera</taxon>
        <taxon>Hemiptera</taxon>
        <taxon>Sternorrhyncha</taxon>
        <taxon>Aphidomorpha</taxon>
        <taxon>Aphidoidea</taxon>
        <taxon>Aphididae</taxon>
        <taxon>Lachninae</taxon>
        <taxon>Cinara</taxon>
    </lineage>
</organism>
<dbReference type="Proteomes" id="UP000325440">
    <property type="component" value="Unassembled WGS sequence"/>
</dbReference>
<gene>
    <name evidence="3" type="ORF">CINCED_3A017811</name>
</gene>
<dbReference type="OrthoDB" id="6609516at2759"/>
<evidence type="ECO:0000313" key="4">
    <source>
        <dbReference type="Proteomes" id="UP000325440"/>
    </source>
</evidence>
<evidence type="ECO:0000313" key="3">
    <source>
        <dbReference type="EMBL" id="VVC32847.1"/>
    </source>
</evidence>
<keyword evidence="4" id="KW-1185">Reference proteome</keyword>